<dbReference type="GO" id="GO:0009982">
    <property type="term" value="F:pseudouridine synthase activity"/>
    <property type="evidence" value="ECO:0007669"/>
    <property type="project" value="InterPro"/>
</dbReference>
<dbReference type="InterPro" id="IPR020103">
    <property type="entry name" value="PsdUridine_synth_cat_dom_sf"/>
</dbReference>
<dbReference type="PIRSF" id="PIRSF037016">
    <property type="entry name" value="Pseudouridin_synth_euk_prd"/>
    <property type="match status" value="1"/>
</dbReference>
<evidence type="ECO:0000313" key="1">
    <source>
        <dbReference type="EMBL" id="KAF4678176.1"/>
    </source>
</evidence>
<evidence type="ECO:0008006" key="3">
    <source>
        <dbReference type="Google" id="ProtNLM"/>
    </source>
</evidence>
<protein>
    <recommendedName>
        <fullName evidence="3">Multisubstrate pseudouridine synthase 7</fullName>
    </recommendedName>
</protein>
<dbReference type="InterPro" id="IPR042214">
    <property type="entry name" value="TruD_catalytic"/>
</dbReference>
<organism evidence="1 2">
    <name type="scientific">Perkinsus chesapeaki</name>
    <name type="common">Clam parasite</name>
    <name type="synonym">Perkinsus andrewsi</name>
    <dbReference type="NCBI Taxonomy" id="330153"/>
    <lineage>
        <taxon>Eukaryota</taxon>
        <taxon>Sar</taxon>
        <taxon>Alveolata</taxon>
        <taxon>Perkinsozoa</taxon>
        <taxon>Perkinsea</taxon>
        <taxon>Perkinsida</taxon>
        <taxon>Perkinsidae</taxon>
        <taxon>Perkinsus</taxon>
    </lineage>
</organism>
<dbReference type="EMBL" id="JAAPAO010000002">
    <property type="protein sequence ID" value="KAF4678176.1"/>
    <property type="molecule type" value="Genomic_DNA"/>
</dbReference>
<dbReference type="GO" id="GO:0001522">
    <property type="term" value="P:pseudouridine synthesis"/>
    <property type="evidence" value="ECO:0007669"/>
    <property type="project" value="InterPro"/>
</dbReference>
<dbReference type="AlphaFoldDB" id="A0A7J6N371"/>
<dbReference type="Gene3D" id="3.30.2350.20">
    <property type="entry name" value="TruD, catalytic domain"/>
    <property type="match status" value="2"/>
</dbReference>
<dbReference type="PANTHER" id="PTHR13326">
    <property type="entry name" value="TRNA PSEUDOURIDINE SYNTHASE D"/>
    <property type="match status" value="1"/>
</dbReference>
<dbReference type="InterPro" id="IPR001656">
    <property type="entry name" value="PsdUridine_synth_TruD"/>
</dbReference>
<accession>A0A7J6N371</accession>
<dbReference type="PROSITE" id="PS01268">
    <property type="entry name" value="UPF0024"/>
    <property type="match status" value="1"/>
</dbReference>
<dbReference type="GO" id="GO:0003723">
    <property type="term" value="F:RNA binding"/>
    <property type="evidence" value="ECO:0007669"/>
    <property type="project" value="InterPro"/>
</dbReference>
<sequence>MSLTSKYEKHVQKGVRRTIPKIPSPESVGITEFIGKERIGGTLKTHVRDFQVREVGIDGKVARMSGEPLLKGWAVVEKEMTKQKMHILHDFDDEAQAEHADGIRDGYKGDEATSFFHQGYDMGLREAEDFIKRKCGIPAVGKMQRFLAEPRVAIGGGYVAMCCLGKKELTPNELVKLKGALLKRGTTSKVMFAVATKFHSENLEIGIVVNAELNLQLRNVMEDEDARRLLRFFVAGYSSETLTLCFRQRLRRYKSASELLQAFKEATKGTLRDLDFELFGEDKENSFTVIARWTREYTQLSLSGVSRWRLVLEKQNVDLQSFLLKLEQRLRLPRDSVHYAGLKDKRGITHQFVSVPATHNEGEIRSAVQQLNEDMDGTGSVRVDSFQADNTGRKLRSGMLMGTAGSLSVTGLVFESGESVSIGGALLAGDMKRALQLWAWPLDEADSFINEIYQEWVSDDRASKALKRLSTLPGHSQDKFKLWIRLLELTGDGGDESKYRDAVKQLNLPKVMLHLFPTAYSACLWNRLASRRIRDGGLTVNVGDLVAIAAGDDFEKLKRVELEQEATQYDITDIRLPQLGLQREGICPMAAAGVQVDRLYKELVEDSVQRGEAPPSAREGLSHDLTMLLACRIRNVSIARPLVVKPLAVSAKDEARRGPMDLQNLILEFYLPRGSYATSLLREIGVIDAPGLSQA</sequence>
<proteinExistence type="predicted"/>
<evidence type="ECO:0000313" key="2">
    <source>
        <dbReference type="Proteomes" id="UP000591131"/>
    </source>
</evidence>
<keyword evidence="2" id="KW-1185">Reference proteome</keyword>
<dbReference type="Pfam" id="PF01142">
    <property type="entry name" value="TruD"/>
    <property type="match status" value="2"/>
</dbReference>
<dbReference type="PANTHER" id="PTHR13326:SF21">
    <property type="entry name" value="PSEUDOURIDYLATE SYNTHASE PUS7L"/>
    <property type="match status" value="1"/>
</dbReference>
<gene>
    <name evidence="1" type="ORF">FOL47_003238</name>
</gene>
<comment type="caution">
    <text evidence="1">The sequence shown here is derived from an EMBL/GenBank/DDBJ whole genome shotgun (WGS) entry which is preliminary data.</text>
</comment>
<dbReference type="OrthoDB" id="447290at2759"/>
<name>A0A7J6N371_PERCH</name>
<dbReference type="SUPFAM" id="SSF55120">
    <property type="entry name" value="Pseudouridine synthase"/>
    <property type="match status" value="1"/>
</dbReference>
<dbReference type="InterPro" id="IPR020119">
    <property type="entry name" value="PsdUridine_synth_TruD_CS"/>
</dbReference>
<reference evidence="1 2" key="1">
    <citation type="submission" date="2020-04" db="EMBL/GenBank/DDBJ databases">
        <title>Perkinsus chesapeaki whole genome sequence.</title>
        <authorList>
            <person name="Bogema D.R."/>
        </authorList>
    </citation>
    <scope>NUCLEOTIDE SEQUENCE [LARGE SCALE GENOMIC DNA]</scope>
    <source>
        <strain evidence="1">ATCC PRA-425</strain>
    </source>
</reference>
<dbReference type="Proteomes" id="UP000591131">
    <property type="component" value="Unassembled WGS sequence"/>
</dbReference>